<dbReference type="InterPro" id="IPR027417">
    <property type="entry name" value="P-loop_NTPase"/>
</dbReference>
<evidence type="ECO:0000256" key="8">
    <source>
        <dbReference type="ARBA" id="ARBA00023136"/>
    </source>
</evidence>
<name>M2WEX0_9MICC</name>
<evidence type="ECO:0000256" key="10">
    <source>
        <dbReference type="SAM" id="Phobius"/>
    </source>
</evidence>
<evidence type="ECO:0000313" key="13">
    <source>
        <dbReference type="EMBL" id="EME37082.1"/>
    </source>
</evidence>
<dbReference type="SMART" id="SM00240">
    <property type="entry name" value="FHA"/>
    <property type="match status" value="2"/>
</dbReference>
<accession>M2WEX0</accession>
<keyword evidence="4 10" id="KW-0812">Transmembrane</keyword>
<evidence type="ECO:0000256" key="6">
    <source>
        <dbReference type="ARBA" id="ARBA00022840"/>
    </source>
</evidence>
<feature type="region of interest" description="Disordered" evidence="9">
    <location>
        <begin position="197"/>
        <end position="231"/>
    </location>
</feature>
<keyword evidence="7 10" id="KW-1133">Transmembrane helix</keyword>
<feature type="compositionally biased region" description="Basic and acidic residues" evidence="9">
    <location>
        <begin position="945"/>
        <end position="954"/>
    </location>
</feature>
<feature type="region of interest" description="Disordered" evidence="9">
    <location>
        <begin position="256"/>
        <end position="275"/>
    </location>
</feature>
<dbReference type="InterPro" id="IPR003593">
    <property type="entry name" value="AAA+_ATPase"/>
</dbReference>
<keyword evidence="5" id="KW-0547">Nucleotide-binding</keyword>
<dbReference type="PANTHER" id="PTHR48041">
    <property type="entry name" value="ABC TRANSPORTER G FAMILY MEMBER 28"/>
    <property type="match status" value="1"/>
</dbReference>
<dbReference type="SMART" id="SM00382">
    <property type="entry name" value="AAA"/>
    <property type="match status" value="1"/>
</dbReference>
<keyword evidence="3" id="KW-0597">Phosphoprotein</keyword>
<dbReference type="Gene3D" id="2.60.200.20">
    <property type="match status" value="2"/>
</dbReference>
<keyword evidence="6" id="KW-0067">ATP-binding</keyword>
<reference evidence="13 14" key="1">
    <citation type="journal article" date="2014" name="Genome Announc.">
        <title>Draft Genome Sequence of Kocuria palustris PEL.</title>
        <authorList>
            <person name="Sharma G."/>
            <person name="Khatri I."/>
            <person name="Subramanian S."/>
        </authorList>
    </citation>
    <scope>NUCLEOTIDE SEQUENCE [LARGE SCALE GENOMIC DNA]</scope>
    <source>
        <strain evidence="13 14">PEL</strain>
    </source>
</reference>
<dbReference type="AlphaFoldDB" id="M2WEX0"/>
<gene>
    <name evidence="13" type="ORF">C884_02238</name>
</gene>
<feature type="transmembrane region" description="Helical" evidence="10">
    <location>
        <begin position="871"/>
        <end position="893"/>
    </location>
</feature>
<dbReference type="Gene3D" id="3.40.50.300">
    <property type="entry name" value="P-loop containing nucleotide triphosphate hydrolases"/>
    <property type="match status" value="1"/>
</dbReference>
<evidence type="ECO:0008006" key="15">
    <source>
        <dbReference type="Google" id="ProtNLM"/>
    </source>
</evidence>
<keyword evidence="8 10" id="KW-0472">Membrane</keyword>
<dbReference type="InterPro" id="IPR003439">
    <property type="entry name" value="ABC_transporter-like_ATP-bd"/>
</dbReference>
<feature type="compositionally biased region" description="Low complexity" evidence="9">
    <location>
        <begin position="156"/>
        <end position="178"/>
    </location>
</feature>
<dbReference type="GO" id="GO:0005524">
    <property type="term" value="F:ATP binding"/>
    <property type="evidence" value="ECO:0007669"/>
    <property type="project" value="UniProtKB-KW"/>
</dbReference>
<dbReference type="SUPFAM" id="SSF49879">
    <property type="entry name" value="SMAD/FHA domain"/>
    <property type="match status" value="2"/>
</dbReference>
<dbReference type="InterPro" id="IPR013525">
    <property type="entry name" value="ABC2_TM"/>
</dbReference>
<feature type="domain" description="FHA" evidence="11">
    <location>
        <begin position="319"/>
        <end position="368"/>
    </location>
</feature>
<evidence type="ECO:0000256" key="9">
    <source>
        <dbReference type="SAM" id="MobiDB-lite"/>
    </source>
</evidence>
<feature type="region of interest" description="Disordered" evidence="9">
    <location>
        <begin position="940"/>
        <end position="967"/>
    </location>
</feature>
<dbReference type="Pfam" id="PF01061">
    <property type="entry name" value="ABC2_membrane"/>
    <property type="match status" value="1"/>
</dbReference>
<dbReference type="InterPro" id="IPR008984">
    <property type="entry name" value="SMAD_FHA_dom_sf"/>
</dbReference>
<dbReference type="CDD" id="cd00060">
    <property type="entry name" value="FHA"/>
    <property type="match status" value="2"/>
</dbReference>
<evidence type="ECO:0000313" key="14">
    <source>
        <dbReference type="Proteomes" id="UP000009877"/>
    </source>
</evidence>
<feature type="region of interest" description="Disordered" evidence="9">
    <location>
        <begin position="673"/>
        <end position="696"/>
    </location>
</feature>
<protein>
    <recommendedName>
        <fullName evidence="15">ABC transporter ATP-binding protein</fullName>
    </recommendedName>
</protein>
<dbReference type="PROSITE" id="PS50006">
    <property type="entry name" value="FHA_DOMAIN"/>
    <property type="match status" value="2"/>
</dbReference>
<dbReference type="PANTHER" id="PTHR48041:SF139">
    <property type="entry name" value="PROTEIN SCARLET"/>
    <property type="match status" value="1"/>
</dbReference>
<feature type="compositionally biased region" description="Low complexity" evidence="9">
    <location>
        <begin position="118"/>
        <end position="148"/>
    </location>
</feature>
<feature type="region of interest" description="Disordered" evidence="9">
    <location>
        <begin position="100"/>
        <end position="179"/>
    </location>
</feature>
<feature type="compositionally biased region" description="Basic and acidic residues" evidence="9">
    <location>
        <begin position="673"/>
        <end position="685"/>
    </location>
</feature>
<feature type="compositionally biased region" description="Basic and acidic residues" evidence="9">
    <location>
        <begin position="204"/>
        <end position="221"/>
    </location>
</feature>
<dbReference type="Pfam" id="PF00498">
    <property type="entry name" value="FHA"/>
    <property type="match status" value="2"/>
</dbReference>
<organism evidence="13 14">
    <name type="scientific">Kocuria palustris PEL</name>
    <dbReference type="NCBI Taxonomy" id="1236550"/>
    <lineage>
        <taxon>Bacteria</taxon>
        <taxon>Bacillati</taxon>
        <taxon>Actinomycetota</taxon>
        <taxon>Actinomycetes</taxon>
        <taxon>Micrococcales</taxon>
        <taxon>Micrococcaceae</taxon>
        <taxon>Kocuria</taxon>
    </lineage>
</organism>
<comment type="caution">
    <text evidence="13">The sequence shown here is derived from an EMBL/GenBank/DDBJ whole genome shotgun (WGS) entry which is preliminary data.</text>
</comment>
<feature type="domain" description="ABC transporter" evidence="12">
    <location>
        <begin position="406"/>
        <end position="652"/>
    </location>
</feature>
<dbReference type="InterPro" id="IPR000253">
    <property type="entry name" value="FHA_dom"/>
</dbReference>
<feature type="transmembrane region" description="Helical" evidence="10">
    <location>
        <begin position="761"/>
        <end position="783"/>
    </location>
</feature>
<dbReference type="SUPFAM" id="SSF52540">
    <property type="entry name" value="P-loop containing nucleoside triphosphate hydrolases"/>
    <property type="match status" value="1"/>
</dbReference>
<dbReference type="PROSITE" id="PS50893">
    <property type="entry name" value="ABC_TRANSPORTER_2"/>
    <property type="match status" value="1"/>
</dbReference>
<proteinExistence type="predicted"/>
<feature type="transmembrane region" description="Helical" evidence="10">
    <location>
        <begin position="841"/>
        <end position="864"/>
    </location>
</feature>
<evidence type="ECO:0000256" key="1">
    <source>
        <dbReference type="ARBA" id="ARBA00004141"/>
    </source>
</evidence>
<evidence type="ECO:0000256" key="5">
    <source>
        <dbReference type="ARBA" id="ARBA00022741"/>
    </source>
</evidence>
<feature type="transmembrane region" description="Helical" evidence="10">
    <location>
        <begin position="984"/>
        <end position="1006"/>
    </location>
</feature>
<dbReference type="InterPro" id="IPR050352">
    <property type="entry name" value="ABCG_transporters"/>
</dbReference>
<sequence>MHPLSLDLAGQNRQLDPRRPWTVGSSQFADVRIDHPGVQDIHLILRWSGASWTIEDRGSETGTTFNGFRLHAHMAALLESPAQITLAPDTGRGFVIAMTPQRPSAPAAGPGPSGAGAAGPSSTTAPGARSASAAQAPGQQTGQGSTPADAQQAQGQRSASHQAPAPQPQAADPAQARPVDLHSEDIQLASVEPTVFALPVEQAAQDRRNRERSTEQKRPARDQSGPSLDDIHSAEIPAASAEPTVFAVSMNRELAPQREQGPDAEDASGADPAVQIEQRSWVNRPEAAEILRAPEEDAQLRSGMRLSPAFRAREIGGTLTVGRDPSADVLIDGLLVSRRHAQVKRTERGSMLTDLGSTNGTWVNGQRISGTVELLPGAQAVIGGVPFRQTEVGLAEVVRTEGNTSIMVQDLTYTVPDRKNPRQRKTLVDDITLEIPDRSLIAVIGPSGAGKSTFLNCMLGDVNPDQGRIEYHGLDMAQFGSALSSQIGMVPQEDVLHRELTAQQVLESTAALRLPEDVDRKSRKARIASVLDALGLTEHARTPVSQLSGGQRKRVSTAMELLTGPRYLFLDEPTSGLDPDMDFEVMDLLRRMAHGEVGGADGSTVVVITHSTANLDLADRVLVLAPGGSVAYFGEPAGMMPYFERSQGLGPQVREVYKGLKDDPASAAAAFRHENDDDAPRERVRAQTPTAAPHASSRRGLFQLSVLLRRQIQLMRTDAMSVLITTVLAPALLALLVLVVPGDHGLTMPESTDSEVNQPQILLIVILLAAVALGLFPACRTFLDEKRIFLREARTGLGVWPYVGAKTLVTISTSLVQSLILVLAVLALIPNEPMGAWGPMWLELWIVTFLLTMTSWLLGFLVSAMVSRSDVAMNVASLLVVVQLIFCGGLFAMDGATDGISRAVPTRWAYAAMGQTGDLNEIVRVAAVTLPQEEANADLQEEHDEAAQKARDAGTPEPPAPQIPEVDDSSAVLDPLWKRSTLNWWGSTGITAGFGIAFLLLSVFLIRRTKQRKR</sequence>
<dbReference type="GO" id="GO:0016887">
    <property type="term" value="F:ATP hydrolysis activity"/>
    <property type="evidence" value="ECO:0007669"/>
    <property type="project" value="InterPro"/>
</dbReference>
<feature type="domain" description="FHA" evidence="11">
    <location>
        <begin position="21"/>
        <end position="70"/>
    </location>
</feature>
<dbReference type="EMBL" id="ANHZ02000006">
    <property type="protein sequence ID" value="EME37082.1"/>
    <property type="molecule type" value="Genomic_DNA"/>
</dbReference>
<evidence type="ECO:0000259" key="11">
    <source>
        <dbReference type="PROSITE" id="PS50006"/>
    </source>
</evidence>
<evidence type="ECO:0000256" key="4">
    <source>
        <dbReference type="ARBA" id="ARBA00022692"/>
    </source>
</evidence>
<dbReference type="GO" id="GO:0016020">
    <property type="term" value="C:membrane"/>
    <property type="evidence" value="ECO:0007669"/>
    <property type="project" value="UniProtKB-SubCell"/>
</dbReference>
<dbReference type="RefSeq" id="WP_006214263.1">
    <property type="nucleotide sequence ID" value="NZ_ANHZ02000006.1"/>
</dbReference>
<feature type="transmembrane region" description="Helical" evidence="10">
    <location>
        <begin position="803"/>
        <end position="829"/>
    </location>
</feature>
<keyword evidence="14" id="KW-1185">Reference proteome</keyword>
<evidence type="ECO:0000256" key="2">
    <source>
        <dbReference type="ARBA" id="ARBA00022448"/>
    </source>
</evidence>
<keyword evidence="2" id="KW-0813">Transport</keyword>
<feature type="transmembrane region" description="Helical" evidence="10">
    <location>
        <begin position="719"/>
        <end position="741"/>
    </location>
</feature>
<evidence type="ECO:0000256" key="3">
    <source>
        <dbReference type="ARBA" id="ARBA00022553"/>
    </source>
</evidence>
<dbReference type="Proteomes" id="UP000009877">
    <property type="component" value="Unassembled WGS sequence"/>
</dbReference>
<comment type="subcellular location">
    <subcellularLocation>
        <location evidence="1">Membrane</location>
        <topology evidence="1">Multi-pass membrane protein</topology>
    </subcellularLocation>
</comment>
<evidence type="ECO:0000259" key="12">
    <source>
        <dbReference type="PROSITE" id="PS50893"/>
    </source>
</evidence>
<dbReference type="Pfam" id="PF00005">
    <property type="entry name" value="ABC_tran"/>
    <property type="match status" value="1"/>
</dbReference>
<evidence type="ECO:0000256" key="7">
    <source>
        <dbReference type="ARBA" id="ARBA00022989"/>
    </source>
</evidence>
<dbReference type="GO" id="GO:0140359">
    <property type="term" value="F:ABC-type transporter activity"/>
    <property type="evidence" value="ECO:0007669"/>
    <property type="project" value="InterPro"/>
</dbReference>